<keyword evidence="3" id="KW-0677">Repeat</keyword>
<evidence type="ECO:0000256" key="1">
    <source>
        <dbReference type="ARBA" id="ARBA00004123"/>
    </source>
</evidence>
<dbReference type="GO" id="GO:0071035">
    <property type="term" value="P:nuclear polyadenylation-dependent rRNA catabolic process"/>
    <property type="evidence" value="ECO:0007669"/>
    <property type="project" value="TreeGrafter"/>
</dbReference>
<dbReference type="VEuPathDB" id="FungiDB:ASPZODRAFT_13981"/>
<accession>A0A1L9SQ61</accession>
<evidence type="ECO:0000256" key="4">
    <source>
        <dbReference type="ARBA" id="ARBA00022771"/>
    </source>
</evidence>
<feature type="compositionally biased region" description="Low complexity" evidence="7">
    <location>
        <begin position="24"/>
        <end position="38"/>
    </location>
</feature>
<dbReference type="GO" id="GO:0071031">
    <property type="term" value="P:nuclear mRNA surveillance of mRNA 3'-end processing"/>
    <property type="evidence" value="ECO:0007669"/>
    <property type="project" value="TreeGrafter"/>
</dbReference>
<dbReference type="OrthoDB" id="7608935at2759"/>
<dbReference type="GO" id="GO:0071039">
    <property type="term" value="P:nuclear polyadenylation-dependent CUT catabolic process"/>
    <property type="evidence" value="ECO:0007669"/>
    <property type="project" value="TreeGrafter"/>
</dbReference>
<feature type="domain" description="CCHC-type" evidence="8">
    <location>
        <begin position="311"/>
        <end position="327"/>
    </location>
</feature>
<evidence type="ECO:0000313" key="9">
    <source>
        <dbReference type="EMBL" id="OJJ49256.1"/>
    </source>
</evidence>
<dbReference type="GO" id="GO:0031499">
    <property type="term" value="C:TRAMP complex"/>
    <property type="evidence" value="ECO:0007669"/>
    <property type="project" value="TreeGrafter"/>
</dbReference>
<feature type="compositionally biased region" description="Low complexity" evidence="7">
    <location>
        <begin position="474"/>
        <end position="491"/>
    </location>
</feature>
<dbReference type="AlphaFoldDB" id="A0A1L9SQ61"/>
<dbReference type="GO" id="GO:0071036">
    <property type="term" value="P:nuclear polyadenylation-dependent snoRNA catabolic process"/>
    <property type="evidence" value="ECO:0007669"/>
    <property type="project" value="TreeGrafter"/>
</dbReference>
<evidence type="ECO:0000256" key="7">
    <source>
        <dbReference type="SAM" id="MobiDB-lite"/>
    </source>
</evidence>
<dbReference type="RefSeq" id="XP_022583766.1">
    <property type="nucleotide sequence ID" value="XM_022724598.1"/>
</dbReference>
<dbReference type="SMART" id="SM00343">
    <property type="entry name" value="ZnF_C2HC"/>
    <property type="match status" value="4"/>
</dbReference>
<evidence type="ECO:0000313" key="10">
    <source>
        <dbReference type="Proteomes" id="UP000184188"/>
    </source>
</evidence>
<keyword evidence="10" id="KW-1185">Reference proteome</keyword>
<evidence type="ECO:0000256" key="5">
    <source>
        <dbReference type="ARBA" id="ARBA00022833"/>
    </source>
</evidence>
<feature type="compositionally biased region" description="Acidic residues" evidence="7">
    <location>
        <begin position="166"/>
        <end position="183"/>
    </location>
</feature>
<dbReference type="STRING" id="1073090.A0A1L9SQ61"/>
<evidence type="ECO:0000256" key="2">
    <source>
        <dbReference type="ARBA" id="ARBA00022723"/>
    </source>
</evidence>
<feature type="compositionally biased region" description="Gly residues" evidence="7">
    <location>
        <begin position="555"/>
        <end position="573"/>
    </location>
</feature>
<dbReference type="GO" id="GO:0071038">
    <property type="term" value="P:TRAMP-dependent tRNA surveillance pathway"/>
    <property type="evidence" value="ECO:0007669"/>
    <property type="project" value="TreeGrafter"/>
</dbReference>
<keyword evidence="2" id="KW-0479">Metal-binding</keyword>
<feature type="domain" description="CCHC-type" evidence="8">
    <location>
        <begin position="337"/>
        <end position="353"/>
    </location>
</feature>
<organism evidence="9 10">
    <name type="scientific">Penicilliopsis zonata CBS 506.65</name>
    <dbReference type="NCBI Taxonomy" id="1073090"/>
    <lineage>
        <taxon>Eukaryota</taxon>
        <taxon>Fungi</taxon>
        <taxon>Dikarya</taxon>
        <taxon>Ascomycota</taxon>
        <taxon>Pezizomycotina</taxon>
        <taxon>Eurotiomycetes</taxon>
        <taxon>Eurotiomycetidae</taxon>
        <taxon>Eurotiales</taxon>
        <taxon>Aspergillaceae</taxon>
        <taxon>Penicilliopsis</taxon>
    </lineage>
</organism>
<feature type="region of interest" description="Disordered" evidence="7">
    <location>
        <begin position="428"/>
        <end position="591"/>
    </location>
</feature>
<comment type="subcellular location">
    <subcellularLocation>
        <location evidence="1">Nucleus</location>
    </subcellularLocation>
</comment>
<feature type="domain" description="CCHC-type" evidence="8">
    <location>
        <begin position="379"/>
        <end position="395"/>
    </location>
</feature>
<dbReference type="GO" id="GO:0008270">
    <property type="term" value="F:zinc ion binding"/>
    <property type="evidence" value="ECO:0007669"/>
    <property type="project" value="UniProtKB-KW"/>
</dbReference>
<dbReference type="Proteomes" id="UP000184188">
    <property type="component" value="Unassembled WGS sequence"/>
</dbReference>
<keyword evidence="4" id="KW-0863">Zinc-finger</keyword>
<dbReference type="InterPro" id="IPR051644">
    <property type="entry name" value="TRAMP_AT-DNA-binding"/>
</dbReference>
<sequence length="591" mass="63929">MPDSPGDDQDSRTASVGVQRARAKTGSATSSRRSSQESNRSRRRRRNKQGSDVRDFVPQGASFSSTAAILDVEAPEDDDTSSSGSDDPDTPEQPKPSVGGSAPAINWNKGSKRGIRITLGGRVAKAAPAADSRSSSPFEAVPKVNPGGTEKSDSPDLSERMHLSDDSDDSDSGEISEEEEGDDSIMLNLGSRPITDDDNNPADDAEATPTARIMSVKDGAGPSKKEAFDMFSKCYPVAPVELSDLERDDLETVARLFFYDRNINEIDLRLPVACTECFQEGHLAQVCPSKECVHCGAWNHHQDIFCPQWRRCQRCRARGHDVEQCESLLKAPVGEIPCDMCGSAEHLEHDCDLMWKLPQRTVTAAAAAAAPDTVLVSVSCSHCTSNRHLLGDCPSLPKPLLSSSWTLKGVDPTSITNLNSVVGFGRGMKIRGRADPTDRRSASSGSEDNLVIGGGGGGNRHQQDRRKQQQFPPRGGNNNNRNNSNIRISSGIGRGKHLAPAPQDSYRDRQPQEFFGNHTRQRSLSPNPRPVRGGGQSTRGKDRWQPPPPSRPARGGRGGGSAQRGKRGGGNGDGYRPMPSAAKKAWEKYRY</sequence>
<name>A0A1L9SQ61_9EURO</name>
<proteinExistence type="predicted"/>
<reference evidence="10" key="1">
    <citation type="journal article" date="2017" name="Genome Biol.">
        <title>Comparative genomics reveals high biological diversity and specific adaptations in the industrially and medically important fungal genus Aspergillus.</title>
        <authorList>
            <person name="de Vries R.P."/>
            <person name="Riley R."/>
            <person name="Wiebenga A."/>
            <person name="Aguilar-Osorio G."/>
            <person name="Amillis S."/>
            <person name="Uchima C.A."/>
            <person name="Anderluh G."/>
            <person name="Asadollahi M."/>
            <person name="Askin M."/>
            <person name="Barry K."/>
            <person name="Battaglia E."/>
            <person name="Bayram O."/>
            <person name="Benocci T."/>
            <person name="Braus-Stromeyer S.A."/>
            <person name="Caldana C."/>
            <person name="Canovas D."/>
            <person name="Cerqueira G.C."/>
            <person name="Chen F."/>
            <person name="Chen W."/>
            <person name="Choi C."/>
            <person name="Clum A."/>
            <person name="Dos Santos R.A."/>
            <person name="Damasio A.R."/>
            <person name="Diallinas G."/>
            <person name="Emri T."/>
            <person name="Fekete E."/>
            <person name="Flipphi M."/>
            <person name="Freyberg S."/>
            <person name="Gallo A."/>
            <person name="Gournas C."/>
            <person name="Habgood R."/>
            <person name="Hainaut M."/>
            <person name="Harispe M.L."/>
            <person name="Henrissat B."/>
            <person name="Hilden K.S."/>
            <person name="Hope R."/>
            <person name="Hossain A."/>
            <person name="Karabika E."/>
            <person name="Karaffa L."/>
            <person name="Karanyi Z."/>
            <person name="Krasevec N."/>
            <person name="Kuo A."/>
            <person name="Kusch H."/>
            <person name="LaButti K."/>
            <person name="Lagendijk E.L."/>
            <person name="Lapidus A."/>
            <person name="Levasseur A."/>
            <person name="Lindquist E."/>
            <person name="Lipzen A."/>
            <person name="Logrieco A.F."/>
            <person name="MacCabe A."/>
            <person name="Maekelae M.R."/>
            <person name="Malavazi I."/>
            <person name="Melin P."/>
            <person name="Meyer V."/>
            <person name="Mielnichuk N."/>
            <person name="Miskei M."/>
            <person name="Molnar A.P."/>
            <person name="Mule G."/>
            <person name="Ngan C.Y."/>
            <person name="Orejas M."/>
            <person name="Orosz E."/>
            <person name="Ouedraogo J.P."/>
            <person name="Overkamp K.M."/>
            <person name="Park H.-S."/>
            <person name="Perrone G."/>
            <person name="Piumi F."/>
            <person name="Punt P.J."/>
            <person name="Ram A.F."/>
            <person name="Ramon A."/>
            <person name="Rauscher S."/>
            <person name="Record E."/>
            <person name="Riano-Pachon D.M."/>
            <person name="Robert V."/>
            <person name="Roehrig J."/>
            <person name="Ruller R."/>
            <person name="Salamov A."/>
            <person name="Salih N.S."/>
            <person name="Samson R.A."/>
            <person name="Sandor E."/>
            <person name="Sanguinetti M."/>
            <person name="Schuetze T."/>
            <person name="Sepcic K."/>
            <person name="Shelest E."/>
            <person name="Sherlock G."/>
            <person name="Sophianopoulou V."/>
            <person name="Squina F.M."/>
            <person name="Sun H."/>
            <person name="Susca A."/>
            <person name="Todd R.B."/>
            <person name="Tsang A."/>
            <person name="Unkles S.E."/>
            <person name="van de Wiele N."/>
            <person name="van Rossen-Uffink D."/>
            <person name="Oliveira J.V."/>
            <person name="Vesth T.C."/>
            <person name="Visser J."/>
            <person name="Yu J.-H."/>
            <person name="Zhou M."/>
            <person name="Andersen M.R."/>
            <person name="Archer D.B."/>
            <person name="Baker S.E."/>
            <person name="Benoit I."/>
            <person name="Brakhage A.A."/>
            <person name="Braus G.H."/>
            <person name="Fischer R."/>
            <person name="Frisvad J.C."/>
            <person name="Goldman G.H."/>
            <person name="Houbraken J."/>
            <person name="Oakley B."/>
            <person name="Pocsi I."/>
            <person name="Scazzocchio C."/>
            <person name="Seiboth B."/>
            <person name="vanKuyk P.A."/>
            <person name="Wortman J."/>
            <person name="Dyer P.S."/>
            <person name="Grigoriev I.V."/>
        </authorList>
    </citation>
    <scope>NUCLEOTIDE SEQUENCE [LARGE SCALE GENOMIC DNA]</scope>
    <source>
        <strain evidence="10">CBS 506.65</strain>
    </source>
</reference>
<feature type="compositionally biased region" description="Acidic residues" evidence="7">
    <location>
        <begin position="196"/>
        <end position="206"/>
    </location>
</feature>
<dbReference type="PANTHER" id="PTHR46543:SF1">
    <property type="entry name" value="ZINC FINGER CCHC DOMAIN-CONTAINING PROTEIN 7"/>
    <property type="match status" value="1"/>
</dbReference>
<feature type="compositionally biased region" description="Basic and acidic residues" evidence="7">
    <location>
        <begin position="432"/>
        <end position="441"/>
    </location>
</feature>
<evidence type="ECO:0000256" key="3">
    <source>
        <dbReference type="ARBA" id="ARBA00022737"/>
    </source>
</evidence>
<dbReference type="GO" id="GO:0071037">
    <property type="term" value="P:nuclear polyadenylation-dependent snRNA catabolic process"/>
    <property type="evidence" value="ECO:0007669"/>
    <property type="project" value="TreeGrafter"/>
</dbReference>
<gene>
    <name evidence="9" type="ORF">ASPZODRAFT_13981</name>
</gene>
<keyword evidence="5" id="KW-0862">Zinc</keyword>
<feature type="region of interest" description="Disordered" evidence="7">
    <location>
        <begin position="1"/>
        <end position="221"/>
    </location>
</feature>
<evidence type="ECO:0000256" key="6">
    <source>
        <dbReference type="ARBA" id="ARBA00023242"/>
    </source>
</evidence>
<feature type="domain" description="CCHC-type" evidence="8">
    <location>
        <begin position="273"/>
        <end position="289"/>
    </location>
</feature>
<feature type="compositionally biased region" description="Low complexity" evidence="7">
    <location>
        <begin position="124"/>
        <end position="136"/>
    </location>
</feature>
<feature type="compositionally biased region" description="Basic and acidic residues" evidence="7">
    <location>
        <begin position="150"/>
        <end position="165"/>
    </location>
</feature>
<dbReference type="GO" id="GO:0003723">
    <property type="term" value="F:RNA binding"/>
    <property type="evidence" value="ECO:0007669"/>
    <property type="project" value="TreeGrafter"/>
</dbReference>
<dbReference type="Gene3D" id="4.10.60.10">
    <property type="entry name" value="Zinc finger, CCHC-type"/>
    <property type="match status" value="1"/>
</dbReference>
<dbReference type="EMBL" id="KV878338">
    <property type="protein sequence ID" value="OJJ49256.1"/>
    <property type="molecule type" value="Genomic_DNA"/>
</dbReference>
<protein>
    <recommendedName>
        <fullName evidence="8">CCHC-type domain-containing protein</fullName>
    </recommendedName>
</protein>
<dbReference type="PANTHER" id="PTHR46543">
    <property type="entry name" value="ZINC FINGER CCHC DOMAIN-CONTAINING PROTEIN 7"/>
    <property type="match status" value="1"/>
</dbReference>
<dbReference type="InterPro" id="IPR001878">
    <property type="entry name" value="Znf_CCHC"/>
</dbReference>
<keyword evidence="6" id="KW-0539">Nucleus</keyword>
<dbReference type="GeneID" id="34611063"/>
<feature type="compositionally biased region" description="Acidic residues" evidence="7">
    <location>
        <begin position="73"/>
        <end position="90"/>
    </location>
</feature>
<evidence type="ECO:0000259" key="8">
    <source>
        <dbReference type="SMART" id="SM00343"/>
    </source>
</evidence>